<keyword evidence="1" id="KW-0812">Transmembrane</keyword>
<keyword evidence="4" id="KW-1185">Reference proteome</keyword>
<evidence type="ECO:0000256" key="1">
    <source>
        <dbReference type="SAM" id="Phobius"/>
    </source>
</evidence>
<comment type="caution">
    <text evidence="3">The sequence shown here is derived from an EMBL/GenBank/DDBJ whole genome shotgun (WGS) entry which is preliminary data.</text>
</comment>
<organism evidence="3 4">
    <name type="scientific">Blautia acetigignens</name>
    <dbReference type="NCBI Taxonomy" id="2981783"/>
    <lineage>
        <taxon>Bacteria</taxon>
        <taxon>Bacillati</taxon>
        <taxon>Bacillota</taxon>
        <taxon>Clostridia</taxon>
        <taxon>Lachnospirales</taxon>
        <taxon>Lachnospiraceae</taxon>
        <taxon>Blautia</taxon>
    </lineage>
</organism>
<keyword evidence="1" id="KW-1133">Transmembrane helix</keyword>
<protein>
    <recommendedName>
        <fullName evidence="2">T cell CD4 receptor C-terminal region domain-containing protein</fullName>
    </recommendedName>
</protein>
<dbReference type="Proteomes" id="UP001470752">
    <property type="component" value="Unassembled WGS sequence"/>
</dbReference>
<accession>A0ABV1CPP4</accession>
<sequence length="56" mass="6376">MTLFELFSIVLMGIIALFGIGVILGLILVGVIIINYFRWRHQEKKATRKRGQNGET</sequence>
<keyword evidence="1" id="KW-0472">Membrane</keyword>
<dbReference type="Pfam" id="PF12104">
    <property type="entry name" value="Tcell_CD4_C"/>
    <property type="match status" value="1"/>
</dbReference>
<evidence type="ECO:0000259" key="2">
    <source>
        <dbReference type="Pfam" id="PF12104"/>
    </source>
</evidence>
<gene>
    <name evidence="3" type="ORF">AAAX94_14685</name>
</gene>
<proteinExistence type="predicted"/>
<evidence type="ECO:0000313" key="3">
    <source>
        <dbReference type="EMBL" id="MEQ2414258.1"/>
    </source>
</evidence>
<feature type="transmembrane region" description="Helical" evidence="1">
    <location>
        <begin position="6"/>
        <end position="39"/>
    </location>
</feature>
<dbReference type="RefSeq" id="WP_349084384.1">
    <property type="nucleotide sequence ID" value="NZ_JBBNFW010000187.1"/>
</dbReference>
<dbReference type="InterPro" id="IPR021963">
    <property type="entry name" value="Tcell_CD4_Cterm"/>
</dbReference>
<reference evidence="3 4" key="1">
    <citation type="submission" date="2024-04" db="EMBL/GenBank/DDBJ databases">
        <title>Human intestinal bacterial collection.</title>
        <authorList>
            <person name="Pauvert C."/>
            <person name="Hitch T.C.A."/>
            <person name="Clavel T."/>
        </authorList>
    </citation>
    <scope>NUCLEOTIDE SEQUENCE [LARGE SCALE GENOMIC DNA]</scope>
    <source>
        <strain evidence="3 4">CLA-AA-H161</strain>
    </source>
</reference>
<feature type="domain" description="T cell CD4 receptor C-terminal region" evidence="2">
    <location>
        <begin position="21"/>
        <end position="48"/>
    </location>
</feature>
<evidence type="ECO:0000313" key="4">
    <source>
        <dbReference type="Proteomes" id="UP001470752"/>
    </source>
</evidence>
<name>A0ABV1CPP4_9FIRM</name>
<dbReference type="EMBL" id="JBBNFW010000187">
    <property type="protein sequence ID" value="MEQ2414258.1"/>
    <property type="molecule type" value="Genomic_DNA"/>
</dbReference>